<protein>
    <submittedName>
        <fullName evidence="2">Uncharacterized protein</fullName>
    </submittedName>
</protein>
<evidence type="ECO:0000256" key="1">
    <source>
        <dbReference type="SAM" id="MobiDB-lite"/>
    </source>
</evidence>
<evidence type="ECO:0000313" key="3">
    <source>
        <dbReference type="Proteomes" id="UP001218218"/>
    </source>
</evidence>
<dbReference type="EMBL" id="JARIHO010000159">
    <property type="protein sequence ID" value="KAJ7300609.1"/>
    <property type="molecule type" value="Genomic_DNA"/>
</dbReference>
<gene>
    <name evidence="2" type="ORF">DFH08DRAFT_979505</name>
</gene>
<name>A0AAD7E6E2_9AGAR</name>
<dbReference type="Proteomes" id="UP001218218">
    <property type="component" value="Unassembled WGS sequence"/>
</dbReference>
<keyword evidence="3" id="KW-1185">Reference proteome</keyword>
<dbReference type="AlphaFoldDB" id="A0AAD7E6E2"/>
<feature type="region of interest" description="Disordered" evidence="1">
    <location>
        <begin position="96"/>
        <end position="121"/>
    </location>
</feature>
<comment type="caution">
    <text evidence="2">The sequence shown here is derived from an EMBL/GenBank/DDBJ whole genome shotgun (WGS) entry which is preliminary data.</text>
</comment>
<proteinExistence type="predicted"/>
<accession>A0AAD7E6E2</accession>
<sequence length="159" mass="18208">MPVSSIPSESESDRSPDFIAARIAAVERALSWVREGHEERERQDLTDAWLWDKCRATESLTEFCILRRQKTQRAENRRRARNYYLARRGERQQEFEWQQAERARQAQHNLQKSVELPPDSSASALPIGVWGSLSSGWGSECGWDAPGNAQWGISDGEHP</sequence>
<evidence type="ECO:0000313" key="2">
    <source>
        <dbReference type="EMBL" id="KAJ7300609.1"/>
    </source>
</evidence>
<reference evidence="2" key="1">
    <citation type="submission" date="2023-03" db="EMBL/GenBank/DDBJ databases">
        <title>Massive genome expansion in bonnet fungi (Mycena s.s.) driven by repeated elements and novel gene families across ecological guilds.</title>
        <authorList>
            <consortium name="Lawrence Berkeley National Laboratory"/>
            <person name="Harder C.B."/>
            <person name="Miyauchi S."/>
            <person name="Viragh M."/>
            <person name="Kuo A."/>
            <person name="Thoen E."/>
            <person name="Andreopoulos B."/>
            <person name="Lu D."/>
            <person name="Skrede I."/>
            <person name="Drula E."/>
            <person name="Henrissat B."/>
            <person name="Morin E."/>
            <person name="Kohler A."/>
            <person name="Barry K."/>
            <person name="LaButti K."/>
            <person name="Morin E."/>
            <person name="Salamov A."/>
            <person name="Lipzen A."/>
            <person name="Mereny Z."/>
            <person name="Hegedus B."/>
            <person name="Baldrian P."/>
            <person name="Stursova M."/>
            <person name="Weitz H."/>
            <person name="Taylor A."/>
            <person name="Grigoriev I.V."/>
            <person name="Nagy L.G."/>
            <person name="Martin F."/>
            <person name="Kauserud H."/>
        </authorList>
    </citation>
    <scope>NUCLEOTIDE SEQUENCE</scope>
    <source>
        <strain evidence="2">CBHHK002</strain>
    </source>
</reference>
<organism evidence="2 3">
    <name type="scientific">Mycena albidolilacea</name>
    <dbReference type="NCBI Taxonomy" id="1033008"/>
    <lineage>
        <taxon>Eukaryota</taxon>
        <taxon>Fungi</taxon>
        <taxon>Dikarya</taxon>
        <taxon>Basidiomycota</taxon>
        <taxon>Agaricomycotina</taxon>
        <taxon>Agaricomycetes</taxon>
        <taxon>Agaricomycetidae</taxon>
        <taxon>Agaricales</taxon>
        <taxon>Marasmiineae</taxon>
        <taxon>Mycenaceae</taxon>
        <taxon>Mycena</taxon>
    </lineage>
</organism>